<dbReference type="InterPro" id="IPR027417">
    <property type="entry name" value="P-loop_NTPase"/>
</dbReference>
<dbReference type="CDD" id="cd18596">
    <property type="entry name" value="ABC_6TM_VMR1_D1_like"/>
    <property type="match status" value="1"/>
</dbReference>
<feature type="compositionally biased region" description="Basic and acidic residues" evidence="9">
    <location>
        <begin position="902"/>
        <end position="918"/>
    </location>
</feature>
<feature type="transmembrane region" description="Helical" evidence="10">
    <location>
        <begin position="988"/>
        <end position="1011"/>
    </location>
</feature>
<evidence type="ECO:0000256" key="4">
    <source>
        <dbReference type="ARBA" id="ARBA00022737"/>
    </source>
</evidence>
<evidence type="ECO:0000256" key="3">
    <source>
        <dbReference type="ARBA" id="ARBA00022692"/>
    </source>
</evidence>
<evidence type="ECO:0000259" key="12">
    <source>
        <dbReference type="PROSITE" id="PS50929"/>
    </source>
</evidence>
<evidence type="ECO:0000256" key="8">
    <source>
        <dbReference type="ARBA" id="ARBA00023136"/>
    </source>
</evidence>
<dbReference type="InterPro" id="IPR011527">
    <property type="entry name" value="ABC1_TM_dom"/>
</dbReference>
<evidence type="ECO:0000259" key="11">
    <source>
        <dbReference type="PROSITE" id="PS50893"/>
    </source>
</evidence>
<dbReference type="CDD" id="cd18604">
    <property type="entry name" value="ABC_6TM_VMR1_D2_like"/>
    <property type="match status" value="1"/>
</dbReference>
<dbReference type="EMBL" id="CAVNYO010000171">
    <property type="protein sequence ID" value="CAK5271434.1"/>
    <property type="molecule type" value="Genomic_DNA"/>
</dbReference>
<dbReference type="FunFam" id="3.40.50.300:FF:000630">
    <property type="entry name" value="ATP-binding cassette (ABC) transporter, putative"/>
    <property type="match status" value="1"/>
</dbReference>
<protein>
    <recommendedName>
        <fullName evidence="15">P-loop containing nucleoside triphosphate hydrolase protein</fullName>
    </recommendedName>
</protein>
<dbReference type="PROSITE" id="PS50893">
    <property type="entry name" value="ABC_TRANSPORTER_2"/>
    <property type="match status" value="2"/>
</dbReference>
<comment type="subcellular location">
    <subcellularLocation>
        <location evidence="1">Membrane</location>
        <topology evidence="1">Multi-pass membrane protein</topology>
    </subcellularLocation>
</comment>
<dbReference type="InterPro" id="IPR036640">
    <property type="entry name" value="ABC1_TM_sf"/>
</dbReference>
<feature type="domain" description="ABC transporter" evidence="11">
    <location>
        <begin position="1270"/>
        <end position="1499"/>
    </location>
</feature>
<dbReference type="GO" id="GO:0140359">
    <property type="term" value="F:ABC-type transporter activity"/>
    <property type="evidence" value="ECO:0007669"/>
    <property type="project" value="InterPro"/>
</dbReference>
<accession>A0AAD2K010</accession>
<feature type="transmembrane region" description="Helical" evidence="10">
    <location>
        <begin position="88"/>
        <end position="110"/>
    </location>
</feature>
<dbReference type="Proteomes" id="UP001295794">
    <property type="component" value="Unassembled WGS sequence"/>
</dbReference>
<dbReference type="SUPFAM" id="SSF90123">
    <property type="entry name" value="ABC transporter transmembrane region"/>
    <property type="match status" value="2"/>
</dbReference>
<dbReference type="Gene3D" id="1.20.1560.10">
    <property type="entry name" value="ABC transporter type 1, transmembrane domain"/>
    <property type="match status" value="2"/>
</dbReference>
<dbReference type="SMART" id="SM00382">
    <property type="entry name" value="AAA"/>
    <property type="match status" value="2"/>
</dbReference>
<evidence type="ECO:0000256" key="2">
    <source>
        <dbReference type="ARBA" id="ARBA00022448"/>
    </source>
</evidence>
<evidence type="ECO:0000256" key="7">
    <source>
        <dbReference type="ARBA" id="ARBA00022989"/>
    </source>
</evidence>
<dbReference type="Gene3D" id="3.40.50.300">
    <property type="entry name" value="P-loop containing nucleotide triphosphate hydrolases"/>
    <property type="match status" value="2"/>
</dbReference>
<evidence type="ECO:0000256" key="6">
    <source>
        <dbReference type="ARBA" id="ARBA00022840"/>
    </source>
</evidence>
<evidence type="ECO:0000313" key="14">
    <source>
        <dbReference type="Proteomes" id="UP001295794"/>
    </source>
</evidence>
<feature type="transmembrane region" description="Helical" evidence="10">
    <location>
        <begin position="122"/>
        <end position="140"/>
    </location>
</feature>
<comment type="caution">
    <text evidence="13">The sequence shown here is derived from an EMBL/GenBank/DDBJ whole genome shotgun (WGS) entry which is preliminary data.</text>
</comment>
<dbReference type="PANTHER" id="PTHR24223:SF415">
    <property type="entry name" value="FI20190P1"/>
    <property type="match status" value="1"/>
</dbReference>
<keyword evidence="7 10" id="KW-1133">Transmembrane helix</keyword>
<organism evidence="13 14">
    <name type="scientific">Mycena citricolor</name>
    <dbReference type="NCBI Taxonomy" id="2018698"/>
    <lineage>
        <taxon>Eukaryota</taxon>
        <taxon>Fungi</taxon>
        <taxon>Dikarya</taxon>
        <taxon>Basidiomycota</taxon>
        <taxon>Agaricomycotina</taxon>
        <taxon>Agaricomycetes</taxon>
        <taxon>Agaricomycetidae</taxon>
        <taxon>Agaricales</taxon>
        <taxon>Marasmiineae</taxon>
        <taxon>Mycenaceae</taxon>
        <taxon>Mycena</taxon>
    </lineage>
</organism>
<feature type="domain" description="ABC transmembrane type-1" evidence="12">
    <location>
        <begin position="316"/>
        <end position="605"/>
    </location>
</feature>
<dbReference type="PROSITE" id="PS50929">
    <property type="entry name" value="ABC_TM1F"/>
    <property type="match status" value="2"/>
</dbReference>
<feature type="domain" description="ABC transmembrane type-1" evidence="12">
    <location>
        <begin position="962"/>
        <end position="1232"/>
    </location>
</feature>
<feature type="region of interest" description="Disordered" evidence="9">
    <location>
        <begin position="58"/>
        <end position="80"/>
    </location>
</feature>
<dbReference type="Pfam" id="PF00005">
    <property type="entry name" value="ABC_tran"/>
    <property type="match status" value="2"/>
</dbReference>
<evidence type="ECO:0000256" key="9">
    <source>
        <dbReference type="SAM" id="MobiDB-lite"/>
    </source>
</evidence>
<proteinExistence type="predicted"/>
<feature type="transmembrane region" description="Helical" evidence="10">
    <location>
        <begin position="152"/>
        <end position="171"/>
    </location>
</feature>
<dbReference type="InterPro" id="IPR017871">
    <property type="entry name" value="ABC_transporter-like_CS"/>
</dbReference>
<evidence type="ECO:0000313" key="13">
    <source>
        <dbReference type="EMBL" id="CAK5271434.1"/>
    </source>
</evidence>
<feature type="transmembrane region" description="Helical" evidence="10">
    <location>
        <begin position="1087"/>
        <end position="1109"/>
    </location>
</feature>
<gene>
    <name evidence="13" type="ORF">MYCIT1_LOCUS16475</name>
</gene>
<reference evidence="13" key="1">
    <citation type="submission" date="2023-11" db="EMBL/GenBank/DDBJ databases">
        <authorList>
            <person name="De Vega J J."/>
            <person name="De Vega J J."/>
        </authorList>
    </citation>
    <scope>NUCLEOTIDE SEQUENCE</scope>
</reference>
<evidence type="ECO:0000256" key="10">
    <source>
        <dbReference type="SAM" id="Phobius"/>
    </source>
</evidence>
<feature type="transmembrane region" description="Helical" evidence="10">
    <location>
        <begin position="353"/>
        <end position="377"/>
    </location>
</feature>
<dbReference type="PANTHER" id="PTHR24223">
    <property type="entry name" value="ATP-BINDING CASSETTE SUB-FAMILY C"/>
    <property type="match status" value="1"/>
</dbReference>
<evidence type="ECO:0000256" key="1">
    <source>
        <dbReference type="ARBA" id="ARBA00004141"/>
    </source>
</evidence>
<keyword evidence="2" id="KW-0813">Transport</keyword>
<dbReference type="InterPro" id="IPR003439">
    <property type="entry name" value="ABC_transporter-like_ATP-bd"/>
</dbReference>
<feature type="domain" description="ABC transporter" evidence="11">
    <location>
        <begin position="646"/>
        <end position="884"/>
    </location>
</feature>
<evidence type="ECO:0000256" key="5">
    <source>
        <dbReference type="ARBA" id="ARBA00022741"/>
    </source>
</evidence>
<feature type="transmembrane region" description="Helical" evidence="10">
    <location>
        <begin position="7"/>
        <end position="28"/>
    </location>
</feature>
<keyword evidence="5" id="KW-0547">Nucleotide-binding</keyword>
<dbReference type="GO" id="GO:0016887">
    <property type="term" value="F:ATP hydrolysis activity"/>
    <property type="evidence" value="ECO:0007669"/>
    <property type="project" value="InterPro"/>
</dbReference>
<feature type="transmembrane region" description="Helical" evidence="10">
    <location>
        <begin position="934"/>
        <end position="952"/>
    </location>
</feature>
<name>A0AAD2K010_9AGAR</name>
<dbReference type="GO" id="GO:0005524">
    <property type="term" value="F:ATP binding"/>
    <property type="evidence" value="ECO:0007669"/>
    <property type="project" value="UniProtKB-KW"/>
</dbReference>
<sequence length="1515" mass="166156">MSAVPCAWVWIWAGSSTLVVSLACLARLPLPPSITARTEIFRPFLTLEEAEAIVSCEKHRDTDGADGARDDDNDDDETKPHAATARRAWVLAAGGLMQALAWTLAGVLSLLPAYTPDAPPSAAVLLVAASWVYATARPMVRPPSVTAPYDLFALYVVHVCGGLGALGALLFQGQIQSRAIDVPPHQIPMPHPMLAVERSFPPLAWALSGSTLVAALLLVVVLRMPVGVPSTRVRTADIGVSVSPEDYTSLWGWIVFSWVYPMIRRGSHSTLDFKDVWELSATNASRAIFWKFQQTPATSLLMKIARANALDLTIEFLGTLVCIALDFSNPYFLKRLLDLLDQPHLTRADRAFAYLYAGAIFGVWLLNAELSVQHLWYQRRASLRVRSELMAAIYDKTLRRKDRSSVTKSADGAKSAADTGKIMNMMSTDAEQMSAMTSLLFILYGSPTRIVVGAIFLYQILGWSAFAGFVVFLASWPLNKFFSQRGTKISRARSQAADERMGLVSELVAAIKFVKFFAWETRWTAKVMAAREAELKWLAKLRLNSIMFTALFISVPISLSVASFCCYILLGNELTVSKAFTAIALFGMIRQPISTFPGFIVDLIQARVGLNRIADYLDEEEVSDQVSSLKRNVVVPSTGADGGLGLDRATLHWNSGSSDGQQQFALQDVSVMFPEGKLSVVTGPTASGKSALLMALMGEMTMVQGSLLLDKSGGADDDGLVRGVAYAAQTPWLQHRSIRDNILFGSAMDRARYDAAVRCCALDPDFAMLEDGDRTEIGVNGVSLSGGQKARVALARAVYSRKKYVLLDDPLSAVDSHTARFLYEQCLRGSLLAKRTVVLVTHHVHLVAPGADYLVRMRDGKVDSQGPVADLRARGLLDDIVELEQAVVAQEAVAQAAQEVEQDGKAEERKEPRKLVEDEKRESGRVKVSVYREYLSASGYHFWAAVVLLIAFKQMRIVGEKLWIKFWTEAYEDEPGVTALPSANEHPLFYIGVYTLIQVLWIVLQVSTVALQRTAALRASKVMFRRLLDKVVGATFRFHDTTPAGRILNRFSKDFTTIDTSLALMLGSVMETIAGLVFPVLTAAVIFPAYILPASLFALVYYLLVIGYVRTGRDLRRMESTTRSPIFSNFGELLQMGGLVTVRAFGAEGRFMDRLHAQVDLMTSVWYAFWMANRWLLFNSDLLSGCSVFAITLFSIATLENNAGLAGLAITSALNFTENVYWACRNWTGLELDLNSVERVLEYLDLPQEPSTGVRPPAYWPSSTSTNALVRVEDLEVRYSRELPAVLTGVSFELRAGERIGLVGRTGSGKSTLAMSLLRFVDPAAGRIVVDGRDIATVGVQDLRSRIVFIPQDATLFSGTLRDNLDPFGDFDDAACRHALRSVQLGAQLALDSEVSAGGANLSQGQRQLVAIARALLRRAAIVVMDEATSSVDFETDARIQESVRTGFGGALVITVAHRLKTVVDYDRVVVLDRGRVVEIGAPLELMMSDGGLFRSMCVQSGSFEELERLARGKA</sequence>
<dbReference type="GO" id="GO:0016020">
    <property type="term" value="C:membrane"/>
    <property type="evidence" value="ECO:0007669"/>
    <property type="project" value="UniProtKB-SubCell"/>
</dbReference>
<feature type="compositionally biased region" description="Basic and acidic residues" evidence="9">
    <location>
        <begin position="58"/>
        <end position="70"/>
    </location>
</feature>
<keyword evidence="8 10" id="KW-0472">Membrane</keyword>
<evidence type="ECO:0008006" key="15">
    <source>
        <dbReference type="Google" id="ProtNLM"/>
    </source>
</evidence>
<keyword evidence="6" id="KW-0067">ATP-binding</keyword>
<dbReference type="Pfam" id="PF00664">
    <property type="entry name" value="ABC_membrane"/>
    <property type="match status" value="2"/>
</dbReference>
<feature type="region of interest" description="Disordered" evidence="9">
    <location>
        <begin position="899"/>
        <end position="918"/>
    </location>
</feature>
<keyword evidence="14" id="KW-1185">Reference proteome</keyword>
<keyword evidence="3 10" id="KW-0812">Transmembrane</keyword>
<dbReference type="InterPro" id="IPR050173">
    <property type="entry name" value="ABC_transporter_C-like"/>
</dbReference>
<feature type="transmembrane region" description="Helical" evidence="10">
    <location>
        <begin position="546"/>
        <end position="570"/>
    </location>
</feature>
<dbReference type="FunFam" id="1.20.1560.10:FF:000013">
    <property type="entry name" value="ABC transporter C family member 2"/>
    <property type="match status" value="1"/>
</dbReference>
<dbReference type="CDD" id="cd03244">
    <property type="entry name" value="ABCC_MRP_domain2"/>
    <property type="match status" value="1"/>
</dbReference>
<keyword evidence="4" id="KW-0677">Repeat</keyword>
<feature type="transmembrane region" description="Helical" evidence="10">
    <location>
        <begin position="203"/>
        <end position="222"/>
    </location>
</feature>
<dbReference type="PROSITE" id="PS00211">
    <property type="entry name" value="ABC_TRANSPORTER_1"/>
    <property type="match status" value="2"/>
</dbReference>
<dbReference type="SUPFAM" id="SSF52540">
    <property type="entry name" value="P-loop containing nucleoside triphosphate hydrolases"/>
    <property type="match status" value="2"/>
</dbReference>
<feature type="transmembrane region" description="Helical" evidence="10">
    <location>
        <begin position="1062"/>
        <end position="1081"/>
    </location>
</feature>
<dbReference type="InterPro" id="IPR003593">
    <property type="entry name" value="AAA+_ATPase"/>
</dbReference>
<dbReference type="CDD" id="cd03250">
    <property type="entry name" value="ABCC_MRP_domain1"/>
    <property type="match status" value="1"/>
</dbReference>
<feature type="transmembrane region" description="Helical" evidence="10">
    <location>
        <begin position="312"/>
        <end position="333"/>
    </location>
</feature>